<dbReference type="PROSITE" id="PS50013">
    <property type="entry name" value="CHROMO_2"/>
    <property type="match status" value="1"/>
</dbReference>
<organism evidence="6 7">
    <name type="scientific">Dendryphion nanum</name>
    <dbReference type="NCBI Taxonomy" id="256645"/>
    <lineage>
        <taxon>Eukaryota</taxon>
        <taxon>Fungi</taxon>
        <taxon>Dikarya</taxon>
        <taxon>Ascomycota</taxon>
        <taxon>Pezizomycotina</taxon>
        <taxon>Dothideomycetes</taxon>
        <taxon>Pleosporomycetidae</taxon>
        <taxon>Pleosporales</taxon>
        <taxon>Torulaceae</taxon>
        <taxon>Dendryphion</taxon>
    </lineage>
</organism>
<dbReference type="InterPro" id="IPR023779">
    <property type="entry name" value="Chromodomain_CS"/>
</dbReference>
<evidence type="ECO:0000256" key="2">
    <source>
        <dbReference type="ARBA" id="ARBA00011353"/>
    </source>
</evidence>
<comment type="subcellular location">
    <subcellularLocation>
        <location evidence="1">Nucleus</location>
    </subcellularLocation>
</comment>
<dbReference type="SMART" id="SM00300">
    <property type="entry name" value="ChSh"/>
    <property type="match status" value="1"/>
</dbReference>
<sequence length="246" mass="27601">MPPALSDDENGGSSAEEETIPFRGKSKSKSNTPTKAEPVIELSDEDEAEEVEQEDNDDDSGDQDEYVVEKILSHKTNKSGNTYQVKWLGYEAVEDMTWEPEANLDTAKAILRAYWKSIGGRPQYGKSAPSPGPTAAKGKKRKGRKSGAATVEDDDVDTPPVNTAKRVKQEWMPPPGSWENDVDLVETVEESIDPKTGNMERFGYLLWTNGKKTQHPLKHLYSKCPQKMLQYYEQHLVFRHDDQNGV</sequence>
<feature type="compositionally biased region" description="Acidic residues" evidence="4">
    <location>
        <begin position="42"/>
        <end position="66"/>
    </location>
</feature>
<dbReference type="SUPFAM" id="SSF54160">
    <property type="entry name" value="Chromo domain-like"/>
    <property type="match status" value="2"/>
</dbReference>
<dbReference type="Pfam" id="PF00385">
    <property type="entry name" value="Chromo"/>
    <property type="match status" value="1"/>
</dbReference>
<evidence type="ECO:0000313" key="6">
    <source>
        <dbReference type="EMBL" id="KAH7119699.1"/>
    </source>
</evidence>
<keyword evidence="3" id="KW-0539">Nucleus</keyword>
<reference evidence="6" key="1">
    <citation type="journal article" date="2021" name="Nat. Commun.">
        <title>Genetic determinants of endophytism in the Arabidopsis root mycobiome.</title>
        <authorList>
            <person name="Mesny F."/>
            <person name="Miyauchi S."/>
            <person name="Thiergart T."/>
            <person name="Pickel B."/>
            <person name="Atanasova L."/>
            <person name="Karlsson M."/>
            <person name="Huettel B."/>
            <person name="Barry K.W."/>
            <person name="Haridas S."/>
            <person name="Chen C."/>
            <person name="Bauer D."/>
            <person name="Andreopoulos W."/>
            <person name="Pangilinan J."/>
            <person name="LaButti K."/>
            <person name="Riley R."/>
            <person name="Lipzen A."/>
            <person name="Clum A."/>
            <person name="Drula E."/>
            <person name="Henrissat B."/>
            <person name="Kohler A."/>
            <person name="Grigoriev I.V."/>
            <person name="Martin F.M."/>
            <person name="Hacquard S."/>
        </authorList>
    </citation>
    <scope>NUCLEOTIDE SEQUENCE</scope>
    <source>
        <strain evidence="6">MPI-CAGE-CH-0243</strain>
    </source>
</reference>
<dbReference type="GO" id="GO:0000792">
    <property type="term" value="C:heterochromatin"/>
    <property type="evidence" value="ECO:0007669"/>
    <property type="project" value="UniProtKB-ARBA"/>
</dbReference>
<comment type="caution">
    <text evidence="6">The sequence shown here is derived from an EMBL/GenBank/DDBJ whole genome shotgun (WGS) entry which is preliminary data.</text>
</comment>
<dbReference type="OrthoDB" id="433924at2759"/>
<dbReference type="GO" id="GO:0006338">
    <property type="term" value="P:chromatin remodeling"/>
    <property type="evidence" value="ECO:0007669"/>
    <property type="project" value="UniProtKB-ARBA"/>
</dbReference>
<dbReference type="PROSITE" id="PS00598">
    <property type="entry name" value="CHROMO_1"/>
    <property type="match status" value="1"/>
</dbReference>
<evidence type="ECO:0000259" key="5">
    <source>
        <dbReference type="PROSITE" id="PS50013"/>
    </source>
</evidence>
<evidence type="ECO:0000313" key="7">
    <source>
        <dbReference type="Proteomes" id="UP000700596"/>
    </source>
</evidence>
<dbReference type="SMART" id="SM00298">
    <property type="entry name" value="CHROMO"/>
    <property type="match status" value="1"/>
</dbReference>
<protein>
    <recommendedName>
        <fullName evidence="5">Chromo domain-containing protein</fullName>
    </recommendedName>
</protein>
<accession>A0A9P9DIT4</accession>
<dbReference type="AlphaFoldDB" id="A0A9P9DIT4"/>
<evidence type="ECO:0000256" key="3">
    <source>
        <dbReference type="ARBA" id="ARBA00023242"/>
    </source>
</evidence>
<dbReference type="Gene3D" id="2.40.50.40">
    <property type="match status" value="2"/>
</dbReference>
<feature type="domain" description="Chromo" evidence="5">
    <location>
        <begin position="66"/>
        <end position="126"/>
    </location>
</feature>
<dbReference type="InterPro" id="IPR051219">
    <property type="entry name" value="Heterochromatin_chromo-domain"/>
</dbReference>
<gene>
    <name evidence="6" type="ORF">B0J11DRAFT_66712</name>
</gene>
<proteinExistence type="predicted"/>
<keyword evidence="7" id="KW-1185">Reference proteome</keyword>
<dbReference type="InterPro" id="IPR000953">
    <property type="entry name" value="Chromo/chromo_shadow_dom"/>
</dbReference>
<feature type="region of interest" description="Disordered" evidence="4">
    <location>
        <begin position="1"/>
        <end position="75"/>
    </location>
</feature>
<dbReference type="PANTHER" id="PTHR22812">
    <property type="entry name" value="CHROMOBOX PROTEIN"/>
    <property type="match status" value="1"/>
</dbReference>
<dbReference type="EMBL" id="JAGMWT010000011">
    <property type="protein sequence ID" value="KAH7119699.1"/>
    <property type="molecule type" value="Genomic_DNA"/>
</dbReference>
<dbReference type="GO" id="GO:0005634">
    <property type="term" value="C:nucleus"/>
    <property type="evidence" value="ECO:0007669"/>
    <property type="project" value="UniProtKB-SubCell"/>
</dbReference>
<dbReference type="Pfam" id="PF01393">
    <property type="entry name" value="Chromo_shadow"/>
    <property type="match status" value="1"/>
</dbReference>
<dbReference type="InterPro" id="IPR008251">
    <property type="entry name" value="Chromo_shadow_dom"/>
</dbReference>
<dbReference type="InterPro" id="IPR023780">
    <property type="entry name" value="Chromo_domain"/>
</dbReference>
<dbReference type="CDD" id="cd00024">
    <property type="entry name" value="CD_CSD"/>
    <property type="match status" value="1"/>
</dbReference>
<name>A0A9P9DIT4_9PLEO</name>
<feature type="compositionally biased region" description="Acidic residues" evidence="4">
    <location>
        <begin position="1"/>
        <end position="19"/>
    </location>
</feature>
<evidence type="ECO:0000256" key="1">
    <source>
        <dbReference type="ARBA" id="ARBA00004123"/>
    </source>
</evidence>
<dbReference type="Proteomes" id="UP000700596">
    <property type="component" value="Unassembled WGS sequence"/>
</dbReference>
<comment type="subunit">
    <text evidence="2">Component of the NuA4 histone acetyltransferase complex.</text>
</comment>
<dbReference type="InterPro" id="IPR016197">
    <property type="entry name" value="Chromo-like_dom_sf"/>
</dbReference>
<feature type="region of interest" description="Disordered" evidence="4">
    <location>
        <begin position="120"/>
        <end position="180"/>
    </location>
</feature>
<evidence type="ECO:0000256" key="4">
    <source>
        <dbReference type="SAM" id="MobiDB-lite"/>
    </source>
</evidence>